<dbReference type="Pfam" id="PF03798">
    <property type="entry name" value="TRAM_LAG1_CLN8"/>
    <property type="match status" value="1"/>
</dbReference>
<sequence>MSALDFLHNALTVGNTRLRIEKDDRDTVIFFFMVLSVVRLVMVGVNNASARGIPSLVPYLLKKLNICHPKKKHKLAESLWFFTDPPITGGKIIAKWPLIVMSPEAKTLILMCTGFWISCLVYINWETRRSDMEILRFHHITTILLIIVAHIYNFYRISLLIILFHDVPDVLLYATKSLSYTKFVHKGITTIFFVLYGLSHFLGRFILLSKYIVYPLLLNLDPFEHVGGKITKAWELPGGIFCPISIICLTIMNIYWLNLIIKVFRMAVLENGDVEDIREEDDD</sequence>
<protein>
    <recommendedName>
        <fullName evidence="7">TLC domain-containing protein</fullName>
    </recommendedName>
</protein>
<dbReference type="GO" id="GO:0016020">
    <property type="term" value="C:membrane"/>
    <property type="evidence" value="ECO:0007669"/>
    <property type="project" value="UniProtKB-SubCell"/>
</dbReference>
<reference evidence="8 9" key="1">
    <citation type="journal article" date="2012" name="BMC Genomics">
        <title>Comparative genomic analysis and phylogenetic position of Theileria equi.</title>
        <authorList>
            <person name="Kappmeyer L.S."/>
            <person name="Thiagarajan M."/>
            <person name="Herndon D.R."/>
            <person name="Ramsay J.D."/>
            <person name="Caler E."/>
            <person name="Djikeng A."/>
            <person name="Gillespie J.J."/>
            <person name="Lau A.O."/>
            <person name="Roalson E.H."/>
            <person name="Silva J.C."/>
            <person name="Silva M.G."/>
            <person name="Suarez C.E."/>
            <person name="Ueti M.W."/>
            <person name="Nene V.M."/>
            <person name="Mealey R.H."/>
            <person name="Knowles D.P."/>
            <person name="Brayton K.A."/>
        </authorList>
    </citation>
    <scope>NUCLEOTIDE SEQUENCE [LARGE SCALE GENOMIC DNA]</scope>
    <source>
        <strain evidence="8 9">WA</strain>
    </source>
</reference>
<dbReference type="PANTHER" id="PTHR12560">
    <property type="entry name" value="LONGEVITY ASSURANCE FACTOR 1 LAG1"/>
    <property type="match status" value="1"/>
</dbReference>
<feature type="domain" description="TLC" evidence="7">
    <location>
        <begin position="59"/>
        <end position="269"/>
    </location>
</feature>
<dbReference type="OrthoDB" id="537032at2759"/>
<feature type="transmembrane region" description="Helical" evidence="6">
    <location>
        <begin position="27"/>
        <end position="45"/>
    </location>
</feature>
<keyword evidence="2 5" id="KW-0812">Transmembrane</keyword>
<dbReference type="VEuPathDB" id="PiroplasmaDB:BEWA_021370"/>
<feature type="transmembrane region" description="Helical" evidence="6">
    <location>
        <begin position="105"/>
        <end position="123"/>
    </location>
</feature>
<dbReference type="InterPro" id="IPR016439">
    <property type="entry name" value="Lag1/Lac1-like"/>
</dbReference>
<evidence type="ECO:0000256" key="1">
    <source>
        <dbReference type="ARBA" id="ARBA00004141"/>
    </source>
</evidence>
<gene>
    <name evidence="8" type="ORF">BEWA_021370</name>
</gene>
<evidence type="ECO:0000313" key="8">
    <source>
        <dbReference type="EMBL" id="AFZ79289.1"/>
    </source>
</evidence>
<accession>L0AWK3</accession>
<dbReference type="Proteomes" id="UP000031512">
    <property type="component" value="Chromosome 1"/>
</dbReference>
<organism evidence="8 9">
    <name type="scientific">Theileria equi strain WA</name>
    <dbReference type="NCBI Taxonomy" id="1537102"/>
    <lineage>
        <taxon>Eukaryota</taxon>
        <taxon>Sar</taxon>
        <taxon>Alveolata</taxon>
        <taxon>Apicomplexa</taxon>
        <taxon>Aconoidasida</taxon>
        <taxon>Piroplasmida</taxon>
        <taxon>Theileriidae</taxon>
        <taxon>Theileria</taxon>
    </lineage>
</organism>
<dbReference type="PIRSF" id="PIRSF005225">
    <property type="entry name" value="LAG1_LAC1"/>
    <property type="match status" value="1"/>
</dbReference>
<evidence type="ECO:0000259" key="7">
    <source>
        <dbReference type="PROSITE" id="PS50922"/>
    </source>
</evidence>
<evidence type="ECO:0000256" key="4">
    <source>
        <dbReference type="ARBA" id="ARBA00023136"/>
    </source>
</evidence>
<dbReference type="PANTHER" id="PTHR12560:SF0">
    <property type="entry name" value="LD18904P"/>
    <property type="match status" value="1"/>
</dbReference>
<dbReference type="GO" id="GO:0046513">
    <property type="term" value="P:ceramide biosynthetic process"/>
    <property type="evidence" value="ECO:0007669"/>
    <property type="project" value="InterPro"/>
</dbReference>
<dbReference type="InterPro" id="IPR006634">
    <property type="entry name" value="TLC-dom"/>
</dbReference>
<dbReference type="RefSeq" id="XP_004828955.1">
    <property type="nucleotide sequence ID" value="XM_004828898.1"/>
</dbReference>
<evidence type="ECO:0000256" key="3">
    <source>
        <dbReference type="ARBA" id="ARBA00022989"/>
    </source>
</evidence>
<feature type="transmembrane region" description="Helical" evidence="6">
    <location>
        <begin position="187"/>
        <end position="213"/>
    </location>
</feature>
<keyword evidence="4 5" id="KW-0472">Membrane</keyword>
<name>L0AWK3_THEEQ</name>
<dbReference type="eggNOG" id="KOG1607">
    <property type="taxonomic scope" value="Eukaryota"/>
</dbReference>
<keyword evidence="9" id="KW-1185">Reference proteome</keyword>
<proteinExistence type="predicted"/>
<comment type="subcellular location">
    <subcellularLocation>
        <location evidence="1">Membrane</location>
        <topology evidence="1">Multi-pass membrane protein</topology>
    </subcellularLocation>
</comment>
<feature type="transmembrane region" description="Helical" evidence="6">
    <location>
        <begin position="135"/>
        <end position="152"/>
    </location>
</feature>
<evidence type="ECO:0000256" key="2">
    <source>
        <dbReference type="ARBA" id="ARBA00022692"/>
    </source>
</evidence>
<dbReference type="GeneID" id="15806243"/>
<dbReference type="KEGG" id="beq:BEWA_021370"/>
<dbReference type="EMBL" id="CP001669">
    <property type="protein sequence ID" value="AFZ79289.1"/>
    <property type="molecule type" value="Genomic_DNA"/>
</dbReference>
<dbReference type="GO" id="GO:0050291">
    <property type="term" value="F:sphingosine N-acyltransferase activity"/>
    <property type="evidence" value="ECO:0007669"/>
    <property type="project" value="InterPro"/>
</dbReference>
<evidence type="ECO:0000256" key="5">
    <source>
        <dbReference type="PROSITE-ProRule" id="PRU00205"/>
    </source>
</evidence>
<feature type="transmembrane region" description="Helical" evidence="6">
    <location>
        <begin position="233"/>
        <end position="256"/>
    </location>
</feature>
<evidence type="ECO:0000313" key="9">
    <source>
        <dbReference type="Proteomes" id="UP000031512"/>
    </source>
</evidence>
<evidence type="ECO:0000256" key="6">
    <source>
        <dbReference type="SAM" id="Phobius"/>
    </source>
</evidence>
<dbReference type="PROSITE" id="PS50922">
    <property type="entry name" value="TLC"/>
    <property type="match status" value="1"/>
</dbReference>
<keyword evidence="3 6" id="KW-1133">Transmembrane helix</keyword>
<dbReference type="AlphaFoldDB" id="L0AWK3"/>
<dbReference type="STRING" id="1537102.L0AWK3"/>
<dbReference type="SMART" id="SM00724">
    <property type="entry name" value="TLC"/>
    <property type="match status" value="1"/>
</dbReference>